<feature type="transmembrane region" description="Helical" evidence="2">
    <location>
        <begin position="115"/>
        <end position="133"/>
    </location>
</feature>
<sequence>MDDEDSNGTSTEATYKEFKDEDNKECNDKYNEGSNEEFEPDIIRYNQKKITYFRRFGLFLVYMKNGKYKTSEKRVFLSYIVWYLAISCCFVLSYLLKEGFKGENYEDKIEDLIEASFVVIFLGIIPAFWIYLLREYNTKLPQILKITKQFEKTEVYKKLEFINEHISRISYYEGWQDYIGDDDNDEESFEIQEAINKQWLPMKYGPIMGFTLSLTTCVALITFSFFKDIINLIVYQPDNSLKHLKKELPFFIMTVLYPIPYFISIWFCIFFLEWQRKIHESVRHHIRRIKNTIDTTLTEKMEKELEGLIVTLIKAQKVFLLLNKWIFQKTIGIAFTLFMFMGIFCVWKVLQGANNFGYGVPLSSIIGHIYVVCSWSNALMNQ</sequence>
<keyword evidence="4" id="KW-1185">Reference proteome</keyword>
<evidence type="ECO:0000256" key="2">
    <source>
        <dbReference type="SAM" id="Phobius"/>
    </source>
</evidence>
<evidence type="ECO:0000256" key="1">
    <source>
        <dbReference type="SAM" id="MobiDB-lite"/>
    </source>
</evidence>
<keyword evidence="2" id="KW-1133">Transmembrane helix</keyword>
<feature type="compositionally biased region" description="Basic and acidic residues" evidence="1">
    <location>
        <begin position="14"/>
        <end position="26"/>
    </location>
</feature>
<feature type="transmembrane region" description="Helical" evidence="2">
    <location>
        <begin position="356"/>
        <end position="380"/>
    </location>
</feature>
<feature type="transmembrane region" description="Helical" evidence="2">
    <location>
        <begin position="76"/>
        <end position="95"/>
    </location>
</feature>
<feature type="region of interest" description="Disordered" evidence="1">
    <location>
        <begin position="1"/>
        <end position="26"/>
    </location>
</feature>
<protein>
    <recommendedName>
        <fullName evidence="5">Gustatory receptor</fullName>
    </recommendedName>
</protein>
<organism evidence="3 4">
    <name type="scientific">Meganyctiphanes norvegica</name>
    <name type="common">Northern krill</name>
    <name type="synonym">Thysanopoda norvegica</name>
    <dbReference type="NCBI Taxonomy" id="48144"/>
    <lineage>
        <taxon>Eukaryota</taxon>
        <taxon>Metazoa</taxon>
        <taxon>Ecdysozoa</taxon>
        <taxon>Arthropoda</taxon>
        <taxon>Crustacea</taxon>
        <taxon>Multicrustacea</taxon>
        <taxon>Malacostraca</taxon>
        <taxon>Eumalacostraca</taxon>
        <taxon>Eucarida</taxon>
        <taxon>Euphausiacea</taxon>
        <taxon>Euphausiidae</taxon>
        <taxon>Meganyctiphanes</taxon>
    </lineage>
</organism>
<feature type="non-terminal residue" evidence="3">
    <location>
        <position position="382"/>
    </location>
</feature>
<feature type="transmembrane region" description="Helical" evidence="2">
    <location>
        <begin position="250"/>
        <end position="272"/>
    </location>
</feature>
<evidence type="ECO:0000313" key="4">
    <source>
        <dbReference type="Proteomes" id="UP001497623"/>
    </source>
</evidence>
<comment type="caution">
    <text evidence="3">The sequence shown here is derived from an EMBL/GenBank/DDBJ whole genome shotgun (WGS) entry which is preliminary data.</text>
</comment>
<evidence type="ECO:0008006" key="5">
    <source>
        <dbReference type="Google" id="ProtNLM"/>
    </source>
</evidence>
<accession>A0AAV2RCH0</accession>
<dbReference type="EMBL" id="CAXKWB010019131">
    <property type="protein sequence ID" value="CAL4121677.1"/>
    <property type="molecule type" value="Genomic_DNA"/>
</dbReference>
<reference evidence="3 4" key="1">
    <citation type="submission" date="2024-05" db="EMBL/GenBank/DDBJ databases">
        <authorList>
            <person name="Wallberg A."/>
        </authorList>
    </citation>
    <scope>NUCLEOTIDE SEQUENCE [LARGE SCALE GENOMIC DNA]</scope>
</reference>
<feature type="transmembrane region" description="Helical" evidence="2">
    <location>
        <begin position="331"/>
        <end position="350"/>
    </location>
</feature>
<feature type="transmembrane region" description="Helical" evidence="2">
    <location>
        <begin position="207"/>
        <end position="230"/>
    </location>
</feature>
<keyword evidence="2" id="KW-0812">Transmembrane</keyword>
<dbReference type="AlphaFoldDB" id="A0AAV2RCH0"/>
<name>A0AAV2RCH0_MEGNR</name>
<gene>
    <name evidence="3" type="ORF">MNOR_LOCUS22559</name>
</gene>
<proteinExistence type="predicted"/>
<keyword evidence="2" id="KW-0472">Membrane</keyword>
<evidence type="ECO:0000313" key="3">
    <source>
        <dbReference type="EMBL" id="CAL4121677.1"/>
    </source>
</evidence>
<dbReference type="Proteomes" id="UP001497623">
    <property type="component" value="Unassembled WGS sequence"/>
</dbReference>